<dbReference type="RefSeq" id="WP_265786385.1">
    <property type="nucleotide sequence ID" value="NZ_BAABRS010000001.1"/>
</dbReference>
<evidence type="ECO:0000313" key="2">
    <source>
        <dbReference type="EMBL" id="MCW9711289.1"/>
    </source>
</evidence>
<comment type="caution">
    <text evidence="2">The sequence shown here is derived from an EMBL/GenBank/DDBJ whole genome shotgun (WGS) entry which is preliminary data.</text>
</comment>
<gene>
    <name evidence="2" type="ORF">LQ318_00095</name>
</gene>
<keyword evidence="1" id="KW-0732">Signal</keyword>
<reference evidence="2 3" key="1">
    <citation type="submission" date="2021-11" db="EMBL/GenBank/DDBJ databases">
        <title>Aliifidinibius sp. nov., a new bacterium isolated from saline soil.</title>
        <authorList>
            <person name="Galisteo C."/>
            <person name="De La Haba R."/>
            <person name="Sanchez-Porro C."/>
            <person name="Ventosa A."/>
        </authorList>
    </citation>
    <scope>NUCLEOTIDE SEQUENCE [LARGE SCALE GENOMIC DNA]</scope>
    <source>
        <strain evidence="2 3">KACC 190600</strain>
    </source>
</reference>
<organism evidence="2 3">
    <name type="scientific">Fodinibius salicampi</name>
    <dbReference type="NCBI Taxonomy" id="1920655"/>
    <lineage>
        <taxon>Bacteria</taxon>
        <taxon>Pseudomonadati</taxon>
        <taxon>Balneolota</taxon>
        <taxon>Balneolia</taxon>
        <taxon>Balneolales</taxon>
        <taxon>Balneolaceae</taxon>
        <taxon>Fodinibius</taxon>
    </lineage>
</organism>
<accession>A0ABT3PTW4</accession>
<sequence>MKYSILFISIILFLSTSVSALAQPVHEEVNLAPYTSSSITVNELENPSLQNLLAPSGYQQSEFNFISPPSKSINFSKTTKTLLKIGTSLIRGDNENYPTYSFKDAWKYPGPTVRYPETATEYELFLSRFNRYNPDEN</sequence>
<evidence type="ECO:0000313" key="3">
    <source>
        <dbReference type="Proteomes" id="UP001207337"/>
    </source>
</evidence>
<evidence type="ECO:0000256" key="1">
    <source>
        <dbReference type="SAM" id="SignalP"/>
    </source>
</evidence>
<name>A0ABT3PTW4_9BACT</name>
<feature type="chain" id="PRO_5046901210" description="Sulfatase-modifying factor enzyme 1" evidence="1">
    <location>
        <begin position="23"/>
        <end position="137"/>
    </location>
</feature>
<feature type="signal peptide" evidence="1">
    <location>
        <begin position="1"/>
        <end position="22"/>
    </location>
</feature>
<evidence type="ECO:0008006" key="4">
    <source>
        <dbReference type="Google" id="ProtNLM"/>
    </source>
</evidence>
<keyword evidence="3" id="KW-1185">Reference proteome</keyword>
<proteinExistence type="predicted"/>
<protein>
    <recommendedName>
        <fullName evidence="4">Sulfatase-modifying factor enzyme 1</fullName>
    </recommendedName>
</protein>
<dbReference type="Proteomes" id="UP001207337">
    <property type="component" value="Unassembled WGS sequence"/>
</dbReference>
<dbReference type="EMBL" id="JAJNDC010000001">
    <property type="protein sequence ID" value="MCW9711289.1"/>
    <property type="molecule type" value="Genomic_DNA"/>
</dbReference>